<comment type="subcellular location">
    <subcellularLocation>
        <location evidence="1 10">Golgi apparatus membrane</location>
        <topology evidence="1 10">Single-pass type II membrane protein</topology>
    </subcellularLocation>
</comment>
<dbReference type="AlphaFoldDB" id="A0A8R1DNQ4"/>
<evidence type="ECO:0000256" key="7">
    <source>
        <dbReference type="ARBA" id="ARBA00022989"/>
    </source>
</evidence>
<dbReference type="PANTHER" id="PTHR11214">
    <property type="entry name" value="BETA-1,3-N-ACETYLGLUCOSAMINYLTRANSFERASE"/>
    <property type="match status" value="1"/>
</dbReference>
<evidence type="ECO:0000256" key="4">
    <source>
        <dbReference type="ARBA" id="ARBA00022679"/>
    </source>
</evidence>
<keyword evidence="6 10" id="KW-0735">Signal-anchor</keyword>
<evidence type="ECO:0000256" key="10">
    <source>
        <dbReference type="RuleBase" id="RU363063"/>
    </source>
</evidence>
<evidence type="ECO:0000256" key="3">
    <source>
        <dbReference type="ARBA" id="ARBA00022676"/>
    </source>
</evidence>
<sequence length="322" mass="38041">MHRWFRKINRKCVQEVSRRQMFVIFGITVILFWVFGLFDKLSEKSFDEFSWPRKFNQNQLTSKFTQFPKCKFKSEKTTKLMIIIKSSAKNGQMRDSVRKTWGVYKKVENVEVMPIFVVGHVENLEVGRKIDREAAKFEDVLAISAIDSYRNNTFKLFAAIDYGYEPHDCTSPDFLFLVDDDYMVHIPNLINFTKSKRKNDLIYEGFVFDTSPFRMKIHKHSISLDEYPFSRYPPYVSAGAVFISSETAKRFKNTMRTLKMFPFDDVFTAILAKTLKIPAIHNENFVFWNRHVDRKEWEEEGVIAVHGFARNDLELEYNQIFG</sequence>
<dbReference type="PANTHER" id="PTHR11214:SF349">
    <property type="entry name" value="BETA-1,3-GALACTOSYLTRANSFERASE BRN"/>
    <property type="match status" value="1"/>
</dbReference>
<keyword evidence="3 10" id="KW-0328">Glycosyltransferase</keyword>
<evidence type="ECO:0000313" key="11">
    <source>
        <dbReference type="EnsemblMetazoa" id="CJA07848.1"/>
    </source>
</evidence>
<organism evidence="11 12">
    <name type="scientific">Caenorhabditis japonica</name>
    <dbReference type="NCBI Taxonomy" id="281687"/>
    <lineage>
        <taxon>Eukaryota</taxon>
        <taxon>Metazoa</taxon>
        <taxon>Ecdysozoa</taxon>
        <taxon>Nematoda</taxon>
        <taxon>Chromadorea</taxon>
        <taxon>Rhabditida</taxon>
        <taxon>Rhabditina</taxon>
        <taxon>Rhabditomorpha</taxon>
        <taxon>Rhabditoidea</taxon>
        <taxon>Rhabditidae</taxon>
        <taxon>Peloderinae</taxon>
        <taxon>Caenorhabditis</taxon>
    </lineage>
</organism>
<dbReference type="GO" id="GO:0045747">
    <property type="term" value="P:positive regulation of Notch signaling pathway"/>
    <property type="evidence" value="ECO:0007669"/>
    <property type="project" value="EnsemblMetazoa"/>
</dbReference>
<dbReference type="GO" id="GO:0000139">
    <property type="term" value="C:Golgi membrane"/>
    <property type="evidence" value="ECO:0007669"/>
    <property type="project" value="UniProtKB-SubCell"/>
</dbReference>
<comment type="similarity">
    <text evidence="2 10">Belongs to the glycosyltransferase 31 family.</text>
</comment>
<evidence type="ECO:0000256" key="8">
    <source>
        <dbReference type="ARBA" id="ARBA00023034"/>
    </source>
</evidence>
<dbReference type="Gene3D" id="3.90.550.50">
    <property type="match status" value="1"/>
</dbReference>
<keyword evidence="7 10" id="KW-1133">Transmembrane helix</keyword>
<dbReference type="GO" id="GO:0016051">
    <property type="term" value="P:carbohydrate biosynthetic process"/>
    <property type="evidence" value="ECO:0007669"/>
    <property type="project" value="EnsemblMetazoa"/>
</dbReference>
<evidence type="ECO:0000256" key="1">
    <source>
        <dbReference type="ARBA" id="ARBA00004323"/>
    </source>
</evidence>
<dbReference type="GO" id="GO:0006493">
    <property type="term" value="P:protein O-linked glycosylation"/>
    <property type="evidence" value="ECO:0007669"/>
    <property type="project" value="TreeGrafter"/>
</dbReference>
<name>A0A8R1DNQ4_CAEJA</name>
<dbReference type="Proteomes" id="UP000005237">
    <property type="component" value="Unassembled WGS sequence"/>
</dbReference>
<evidence type="ECO:0000256" key="2">
    <source>
        <dbReference type="ARBA" id="ARBA00008661"/>
    </source>
</evidence>
<reference evidence="12" key="1">
    <citation type="submission" date="2010-08" db="EMBL/GenBank/DDBJ databases">
        <authorList>
            <consortium name="Caenorhabditis japonica Sequencing Consortium"/>
            <person name="Wilson R.K."/>
        </authorList>
    </citation>
    <scope>NUCLEOTIDE SEQUENCE [LARGE SCALE GENOMIC DNA]</scope>
    <source>
        <strain evidence="12">DF5081</strain>
    </source>
</reference>
<evidence type="ECO:0000256" key="5">
    <source>
        <dbReference type="ARBA" id="ARBA00022692"/>
    </source>
</evidence>
<evidence type="ECO:0000256" key="6">
    <source>
        <dbReference type="ARBA" id="ARBA00022968"/>
    </source>
</evidence>
<keyword evidence="5 10" id="KW-0812">Transmembrane</keyword>
<proteinExistence type="inferred from homology"/>
<protein>
    <recommendedName>
        <fullName evidence="10">Hexosyltransferase</fullName>
        <ecNumber evidence="10">2.4.1.-</ecNumber>
    </recommendedName>
</protein>
<dbReference type="GO" id="GO:0009636">
    <property type="term" value="P:response to toxic substance"/>
    <property type="evidence" value="ECO:0007669"/>
    <property type="project" value="EnsemblMetazoa"/>
</dbReference>
<evidence type="ECO:0000256" key="9">
    <source>
        <dbReference type="ARBA" id="ARBA00023136"/>
    </source>
</evidence>
<accession>A0A8R1DNQ4</accession>
<evidence type="ECO:0000313" key="12">
    <source>
        <dbReference type="Proteomes" id="UP000005237"/>
    </source>
</evidence>
<keyword evidence="4" id="KW-0808">Transferase</keyword>
<dbReference type="InterPro" id="IPR002659">
    <property type="entry name" value="Glyco_trans_31"/>
</dbReference>
<dbReference type="OMA" id="RVWNECR"/>
<dbReference type="GO" id="GO:0008375">
    <property type="term" value="F:acetylglucosaminyltransferase activity"/>
    <property type="evidence" value="ECO:0007669"/>
    <property type="project" value="EnsemblMetazoa"/>
</dbReference>
<reference evidence="11" key="2">
    <citation type="submission" date="2022-06" db="UniProtKB">
        <authorList>
            <consortium name="EnsemblMetazoa"/>
        </authorList>
    </citation>
    <scope>IDENTIFICATION</scope>
    <source>
        <strain evidence="11">DF5081</strain>
    </source>
</reference>
<dbReference type="EC" id="2.4.1.-" evidence="10"/>
<keyword evidence="8 10" id="KW-0333">Golgi apparatus</keyword>
<dbReference type="GO" id="GO:0042661">
    <property type="term" value="P:regulation of mesodermal cell fate specification"/>
    <property type="evidence" value="ECO:0007669"/>
    <property type="project" value="EnsemblMetazoa"/>
</dbReference>
<feature type="transmembrane region" description="Helical" evidence="10">
    <location>
        <begin position="21"/>
        <end position="38"/>
    </location>
</feature>
<dbReference type="Pfam" id="PF01762">
    <property type="entry name" value="Galactosyl_T"/>
    <property type="match status" value="1"/>
</dbReference>
<keyword evidence="12" id="KW-1185">Reference proteome</keyword>
<keyword evidence="9 10" id="KW-0472">Membrane</keyword>
<dbReference type="EnsemblMetazoa" id="CJA07848.1">
    <property type="protein sequence ID" value="CJA07848.1"/>
    <property type="gene ID" value="WBGene00127052"/>
</dbReference>